<proteinExistence type="predicted"/>
<evidence type="ECO:0000256" key="2">
    <source>
        <dbReference type="SAM" id="SignalP"/>
    </source>
</evidence>
<evidence type="ECO:0000256" key="1">
    <source>
        <dbReference type="SAM" id="MobiDB-lite"/>
    </source>
</evidence>
<evidence type="ECO:0000313" key="4">
    <source>
        <dbReference type="Proteomes" id="UP001302429"/>
    </source>
</evidence>
<reference evidence="3 4" key="1">
    <citation type="submission" date="2023-10" db="EMBL/GenBank/DDBJ databases">
        <title>Complete genome sequence of a Sphingomonadaceae bacterium.</title>
        <authorList>
            <person name="Yan C."/>
        </authorList>
    </citation>
    <scope>NUCLEOTIDE SEQUENCE [LARGE SCALE GENOMIC DNA]</scope>
    <source>
        <strain evidence="3 4">SCSIO 66989</strain>
    </source>
</reference>
<evidence type="ECO:0000313" key="3">
    <source>
        <dbReference type="EMBL" id="WOE73767.1"/>
    </source>
</evidence>
<organism evidence="3 4">
    <name type="scientific">Alterisphingorhabdus coralli</name>
    <dbReference type="NCBI Taxonomy" id="3071408"/>
    <lineage>
        <taxon>Bacteria</taxon>
        <taxon>Pseudomonadati</taxon>
        <taxon>Pseudomonadota</taxon>
        <taxon>Alphaproteobacteria</taxon>
        <taxon>Sphingomonadales</taxon>
        <taxon>Sphingomonadaceae</taxon>
        <taxon>Alterisphingorhabdus (ex Yan et al. 2024)</taxon>
    </lineage>
</organism>
<feature type="chain" id="PRO_5041680112" description="Peptidase C-terminal archaeal/bacterial domain-containing protein" evidence="2">
    <location>
        <begin position="25"/>
        <end position="417"/>
    </location>
</feature>
<dbReference type="EMBL" id="CP136594">
    <property type="protein sequence ID" value="WOE73767.1"/>
    <property type="molecule type" value="Genomic_DNA"/>
</dbReference>
<gene>
    <name evidence="3" type="ORF">RB602_07770</name>
</gene>
<name>A0AA97F617_9SPHN</name>
<accession>A0AA97F617</accession>
<keyword evidence="4" id="KW-1185">Reference proteome</keyword>
<feature type="region of interest" description="Disordered" evidence="1">
    <location>
        <begin position="27"/>
        <end position="72"/>
    </location>
</feature>
<dbReference type="Proteomes" id="UP001302429">
    <property type="component" value="Chromosome"/>
</dbReference>
<protein>
    <recommendedName>
        <fullName evidence="5">Peptidase C-terminal archaeal/bacterial domain-containing protein</fullName>
    </recommendedName>
</protein>
<dbReference type="Gene3D" id="2.60.120.380">
    <property type="match status" value="1"/>
</dbReference>
<sequence>MTSHRHLCTVLTLALAATGLSPLAAQPEPQLDVERAESPQRPTPMAPPVRERVDTGDSSMRPVQGPVRNLDGAPADVRVYRGTLQSERERFAVRLNAGEAVRITVSAEPGTRMDPVLKVYDRDTNRLLKQDDDSGEGLAAEVHIYSEQGQNLLLLVSAASSYSGKPAFEVALRPSRYRPQPPRNIGNGGSFTGEVLSKEGHEFRFIAERGDRWVFSLMAPRNSSLDPIAAIYRGTAVSGDPLAQDDDSGEGRNALLEFIAPSSGTYTLLAKGHSSSNGAYRLDANKQGREALPKPVLLNFGDAVQGRLVSANMPVVYRLSDATINELRRNPGRITITMNKASSDSSIDPKLELGFDYGTGFAVIEADDDGGEGVNSRIETDLSGLAEDPEMLNRLRIKAGAVGGDGGSYILTLTRPR</sequence>
<evidence type="ECO:0008006" key="5">
    <source>
        <dbReference type="Google" id="ProtNLM"/>
    </source>
</evidence>
<keyword evidence="2" id="KW-0732">Signal</keyword>
<dbReference type="RefSeq" id="WP_317079992.1">
    <property type="nucleotide sequence ID" value="NZ_CP136594.1"/>
</dbReference>
<dbReference type="KEGG" id="acoa:RB602_07770"/>
<feature type="signal peptide" evidence="2">
    <location>
        <begin position="1"/>
        <end position="24"/>
    </location>
</feature>
<dbReference type="AlphaFoldDB" id="A0AA97F617"/>